<feature type="compositionally biased region" description="Gly residues" evidence="1">
    <location>
        <begin position="97"/>
        <end position="109"/>
    </location>
</feature>
<dbReference type="AlphaFoldDB" id="U5W9E9"/>
<dbReference type="RefSeq" id="WP_023562173.1">
    <property type="nucleotide sequence ID" value="NC_022657.1"/>
</dbReference>
<dbReference type="KEGG" id="afs:AFR_37920"/>
<protein>
    <submittedName>
        <fullName evidence="2">Uncharacterized protein</fullName>
    </submittedName>
</protein>
<dbReference type="Proteomes" id="UP000017746">
    <property type="component" value="Chromosome"/>
</dbReference>
<sequence>MSDFDEVLERLLTDPSFQAQLANDAVDALAGYQLEASEVELLRQQVSPDSGASAALVEDRVSKSSTFGLFSSFEGLGGVTDAVGSGVAGQGPAPTGSGLGPAPVGGGLGEWAEFGSAAGHVAQTASGQPATEGFGSAPDGWGAGGGEMAARTGFGSAPGVDDAPDLDGLPPVARLGDAPRTGLGDAAQEVGEALGGPGRDDHLAPPKGYDNQVDADGDGTFDKATYRGREDGGAEIRVDLNRDGEADFVGVDKDLDNRVDFADYDKDHDGVFEKRMFDDDGDGWLDRTVLQ</sequence>
<dbReference type="STRING" id="1246995.AFR_37920"/>
<dbReference type="OrthoDB" id="3388586at2"/>
<accession>U5W9E9</accession>
<dbReference type="eggNOG" id="ENOG5031T4H">
    <property type="taxonomic scope" value="Bacteria"/>
</dbReference>
<name>U5W9E9_9ACTN</name>
<gene>
    <name evidence="2" type="ORF">AFR_37920</name>
</gene>
<dbReference type="PATRIC" id="fig|1246995.3.peg.7669"/>
<feature type="region of interest" description="Disordered" evidence="1">
    <location>
        <begin position="87"/>
        <end position="219"/>
    </location>
</feature>
<dbReference type="HOGENOM" id="CLU_955222_0_0_11"/>
<reference evidence="2 3" key="1">
    <citation type="journal article" date="2014" name="J. Biotechnol.">
        <title>Complete genome sequence of the actinobacterium Actinoplanes friuliensis HAG 010964, producer of the lipopeptide antibiotic friulimycin.</title>
        <authorList>
            <person name="Ruckert C."/>
            <person name="Szczepanowski R."/>
            <person name="Albersmeier A."/>
            <person name="Goesmann A."/>
            <person name="Fischer N."/>
            <person name="Steinkamper A."/>
            <person name="Puhler A."/>
            <person name="Biener R."/>
            <person name="Schwartz D."/>
            <person name="Kalinowski J."/>
        </authorList>
    </citation>
    <scope>NUCLEOTIDE SEQUENCE [LARGE SCALE GENOMIC DNA]</scope>
    <source>
        <strain evidence="2 3">DSM 7358</strain>
    </source>
</reference>
<organism evidence="2 3">
    <name type="scientific">Actinoplanes friuliensis DSM 7358</name>
    <dbReference type="NCBI Taxonomy" id="1246995"/>
    <lineage>
        <taxon>Bacteria</taxon>
        <taxon>Bacillati</taxon>
        <taxon>Actinomycetota</taxon>
        <taxon>Actinomycetes</taxon>
        <taxon>Micromonosporales</taxon>
        <taxon>Micromonosporaceae</taxon>
        <taxon>Actinoplanes</taxon>
    </lineage>
</organism>
<proteinExistence type="predicted"/>
<evidence type="ECO:0000313" key="3">
    <source>
        <dbReference type="Proteomes" id="UP000017746"/>
    </source>
</evidence>
<dbReference type="EMBL" id="CP006272">
    <property type="protein sequence ID" value="AGZ45838.1"/>
    <property type="molecule type" value="Genomic_DNA"/>
</dbReference>
<keyword evidence="3" id="KW-1185">Reference proteome</keyword>
<evidence type="ECO:0000313" key="2">
    <source>
        <dbReference type="EMBL" id="AGZ45838.1"/>
    </source>
</evidence>
<evidence type="ECO:0000256" key="1">
    <source>
        <dbReference type="SAM" id="MobiDB-lite"/>
    </source>
</evidence>